<dbReference type="SUPFAM" id="SSF57184">
    <property type="entry name" value="Growth factor receptor domain"/>
    <property type="match status" value="1"/>
</dbReference>
<evidence type="ECO:0000259" key="15">
    <source>
        <dbReference type="PROSITE" id="PS50993"/>
    </source>
</evidence>
<dbReference type="SMART" id="SM00135">
    <property type="entry name" value="LY"/>
    <property type="match status" value="5"/>
</dbReference>
<dbReference type="InterPro" id="IPR000742">
    <property type="entry name" value="EGF"/>
</dbReference>
<keyword evidence="13" id="KW-1133">Transmembrane helix</keyword>
<evidence type="ECO:0000256" key="3">
    <source>
        <dbReference type="ARBA" id="ARBA00022530"/>
    </source>
</evidence>
<dbReference type="SUPFAM" id="SSF63825">
    <property type="entry name" value="YWTD domain"/>
    <property type="match status" value="1"/>
</dbReference>
<feature type="repeat" description="LDL-receptor class B" evidence="11">
    <location>
        <begin position="1065"/>
        <end position="1107"/>
    </location>
</feature>
<keyword evidence="9" id="KW-0325">Glycoprotein</keyword>
<dbReference type="WBParaSite" id="MhA1_Contig138.frz3.fgene3">
    <property type="protein sequence ID" value="MhA1_Contig138.frz3.fgene3"/>
    <property type="gene ID" value="MhA1_Contig138.frz3.fgene3"/>
</dbReference>
<dbReference type="Pfam" id="PF00058">
    <property type="entry name" value="Ldl_recept_b"/>
    <property type="match status" value="2"/>
</dbReference>
<dbReference type="InterPro" id="IPR009017">
    <property type="entry name" value="GFP"/>
</dbReference>
<dbReference type="GO" id="GO:0042813">
    <property type="term" value="F:Wnt receptor activity"/>
    <property type="evidence" value="ECO:0007669"/>
    <property type="project" value="TreeGrafter"/>
</dbReference>
<evidence type="ECO:0000256" key="6">
    <source>
        <dbReference type="ARBA" id="ARBA00022737"/>
    </source>
</evidence>
<dbReference type="Gene3D" id="2.10.25.10">
    <property type="entry name" value="Laminin"/>
    <property type="match status" value="2"/>
</dbReference>
<keyword evidence="8 10" id="KW-1015">Disulfide bond</keyword>
<feature type="disulfide bond" evidence="10">
    <location>
        <begin position="838"/>
        <end position="855"/>
    </location>
</feature>
<feature type="disulfide bond" evidence="10">
    <location>
        <begin position="980"/>
        <end position="997"/>
    </location>
</feature>
<feature type="domain" description="Nidogen G2 beta-barrel" evidence="15">
    <location>
        <begin position="382"/>
        <end position="502"/>
    </location>
</feature>
<dbReference type="FunFam" id="2.120.10.30:FF:000241">
    <property type="entry name" value="Low-density lipoprotein receptor-related protein 6"/>
    <property type="match status" value="1"/>
</dbReference>
<name>A0A1I8B420_MELHA</name>
<keyword evidence="13" id="KW-0812">Transmembrane</keyword>
<keyword evidence="3" id="KW-0272">Extracellular matrix</keyword>
<dbReference type="InterPro" id="IPR006605">
    <property type="entry name" value="G2_nidogen/fibulin_G2F"/>
</dbReference>
<evidence type="ECO:0000256" key="10">
    <source>
        <dbReference type="PROSITE-ProRule" id="PRU00076"/>
    </source>
</evidence>
<protein>
    <submittedName>
        <fullName evidence="18">EGF-like domain-containing protein</fullName>
    </submittedName>
</protein>
<feature type="transmembrane region" description="Helical" evidence="13">
    <location>
        <begin position="12"/>
        <end position="32"/>
    </location>
</feature>
<keyword evidence="6" id="KW-0677">Repeat</keyword>
<dbReference type="SMART" id="SM00181">
    <property type="entry name" value="EGF"/>
    <property type="match status" value="8"/>
</dbReference>
<reference evidence="18" key="1">
    <citation type="submission" date="2016-11" db="UniProtKB">
        <authorList>
            <consortium name="WormBaseParasite"/>
        </authorList>
    </citation>
    <scope>IDENTIFICATION</scope>
</reference>
<dbReference type="PANTHER" id="PTHR46513">
    <property type="entry name" value="VITELLOGENIN RECEPTOR-LIKE PROTEIN-RELATED-RELATED"/>
    <property type="match status" value="1"/>
</dbReference>
<dbReference type="Gene3D" id="2.40.155.10">
    <property type="entry name" value="Green fluorescent protein"/>
    <property type="match status" value="2"/>
</dbReference>
<dbReference type="OMA" id="PGTGNQF"/>
<comment type="caution">
    <text evidence="10">Lacks conserved residue(s) required for the propagation of feature annotation.</text>
</comment>
<keyword evidence="17" id="KW-1185">Reference proteome</keyword>
<comment type="subcellular location">
    <subcellularLocation>
        <location evidence="1">Secreted</location>
        <location evidence="1">Extracellular space</location>
        <location evidence="1">Extracellular matrix</location>
    </subcellularLocation>
</comment>
<dbReference type="InterPro" id="IPR050778">
    <property type="entry name" value="Cueball_EGF_LRP_Nidogen"/>
</dbReference>
<keyword evidence="4 10" id="KW-0245">EGF-like domain</keyword>
<dbReference type="InterPro" id="IPR003886">
    <property type="entry name" value="NIDO_dom"/>
</dbReference>
<evidence type="ECO:0000313" key="18">
    <source>
        <dbReference type="WBParaSite" id="MhA1_Contig138.frz3.fgene3"/>
    </source>
</evidence>
<evidence type="ECO:0000256" key="8">
    <source>
        <dbReference type="ARBA" id="ARBA00023157"/>
    </source>
</evidence>
<evidence type="ECO:0000256" key="7">
    <source>
        <dbReference type="ARBA" id="ARBA00022837"/>
    </source>
</evidence>
<dbReference type="PANTHER" id="PTHR46513:SF13">
    <property type="entry name" value="EGF-LIKE DOMAIN-CONTAINING PROTEIN"/>
    <property type="match status" value="1"/>
</dbReference>
<feature type="repeat" description="LDL-receptor class B" evidence="11">
    <location>
        <begin position="1108"/>
        <end position="1150"/>
    </location>
</feature>
<organism evidence="17 18">
    <name type="scientific">Meloidogyne hapla</name>
    <name type="common">Root-knot nematode worm</name>
    <dbReference type="NCBI Taxonomy" id="6305"/>
    <lineage>
        <taxon>Eukaryota</taxon>
        <taxon>Metazoa</taxon>
        <taxon>Ecdysozoa</taxon>
        <taxon>Nematoda</taxon>
        <taxon>Chromadorea</taxon>
        <taxon>Rhabditida</taxon>
        <taxon>Tylenchina</taxon>
        <taxon>Tylenchomorpha</taxon>
        <taxon>Tylenchoidea</taxon>
        <taxon>Meloidogynidae</taxon>
        <taxon>Meloidogyninae</taxon>
        <taxon>Meloidogyne</taxon>
    </lineage>
</organism>
<feature type="domain" description="EGF-like" evidence="14">
    <location>
        <begin position="828"/>
        <end position="870"/>
    </location>
</feature>
<keyword evidence="2" id="KW-0964">Secreted</keyword>
<dbReference type="GO" id="GO:0007160">
    <property type="term" value="P:cell-matrix adhesion"/>
    <property type="evidence" value="ECO:0007669"/>
    <property type="project" value="InterPro"/>
</dbReference>
<evidence type="ECO:0000256" key="5">
    <source>
        <dbReference type="ARBA" id="ARBA00022729"/>
    </source>
</evidence>
<feature type="compositionally biased region" description="Basic and acidic residues" evidence="12">
    <location>
        <begin position="800"/>
        <end position="815"/>
    </location>
</feature>
<dbReference type="Pfam" id="PF07474">
    <property type="entry name" value="G2F"/>
    <property type="match status" value="1"/>
</dbReference>
<dbReference type="PROSITE" id="PS01186">
    <property type="entry name" value="EGF_2"/>
    <property type="match status" value="2"/>
</dbReference>
<evidence type="ECO:0000256" key="9">
    <source>
        <dbReference type="ARBA" id="ARBA00023180"/>
    </source>
</evidence>
<dbReference type="SUPFAM" id="SSF54511">
    <property type="entry name" value="GFP-like"/>
    <property type="match status" value="1"/>
</dbReference>
<evidence type="ECO:0000256" key="12">
    <source>
        <dbReference type="SAM" id="MobiDB-lite"/>
    </source>
</evidence>
<dbReference type="InterPro" id="IPR009030">
    <property type="entry name" value="Growth_fac_rcpt_cys_sf"/>
</dbReference>
<dbReference type="GO" id="GO:0017147">
    <property type="term" value="F:Wnt-protein binding"/>
    <property type="evidence" value="ECO:0007669"/>
    <property type="project" value="TreeGrafter"/>
</dbReference>
<sequence>MFNLTTTINSLFIFIFLTLQSLFSFASFHLPFGIEEGDELIQFIEKPPISRKSLLGAPFTFFERKQNLIFISANGAVSFVEPFDPKSEDLSDQHKDIIAVFFAPSSGGKVFYRPSQSESLLNKEISSKVRRAFGANQFEASSVLLITWSDLLNEKSESNTFQLALAADSNETYAIFVYSTINWIKSGGRLAQTGFFSIDGKNDKVLDQSSSSAGEVAKATNFNEPGVFIYRISRAEPTDPRRSADGDDYEYQQENQEYEQDDQIVECPQDPYRDNCPPTCNLVMDDNHCSLCICSSVRSSSENLAGSAYSTLTNDLGEELPLRNSHQSKTPTQRAPDHSCTPLTSTSQCHANANCLQFRGGYCCECERGHIGNGVECLPQEEAIRINGVFEGAINGKTVPKTDLFSYIQPSEGQQHTALAKINSEIGRSLLLVDSLSTPFGWLFAKSSSPENKNGFQLTGGNFTRNVNIHLGDRYALVIRQEFTDRQFDDQFHVNVLLSGMLRSYSERHILLRGVGSEEQKFRVTVDQQIHFTECPYKEPKGPDSFTVKFERLNAIYDHVENIVRFASQSSIINEGEKKIAGNEHQIINTNNGGTVGTDNSGIQDACSSGRHFCNLPNMMCVSSPFHPFYRCECRPGFKLIEDNSVEQRMTCELVDKLENIVLPAPSTGPPALLQLGECNRHDQCHQWGECLFGPIPGYPGKCKCRGWYVGDGITHCGPPEQQQRQQQQNQQQPQQQHQPISITHNRGEICHKSEECGDNAKCDYSVNHGHYICFCLDGYYKVGEGSDFECLQENKQINEKQEEKTQNRGDDVLQTHDNNPSGTVPKTRKQCSDATDCHPFGSCLLSEQTNTHFCFCLPGYQGDGVEKCESSEECSPTDTQGCPYPNQECLFEHSLRKFACQCKTGFVKQTDGKCLFEPTEPPPSSVERCKQCGANSQCIKKQQGGGLENFSWNCICNTGFTGNGFECREENCLDIPEMCSPNAQCLPDGQKSAYLCICNYGYSGDGKICEPKFQQKETPDKLLIGRGMAIIQRSSAPNLDESGRQLIVQPHQTVVDIDYDCTSERLYWSDLSGHSIRSALLNGTEINSEFADLLLSPEGIAIDWRSRNIYYVDSIKNELGVLSINGKYQKTLLKEGLNNPRALVIDMETRQLFYSDWSRDAPKIGRIGLDGSGNKVLISDEILLPNGLVLLQNRRLLCWVDAGNQRLTCSALDGSNKKVIYAPLEYPFGLTADSLEERFYWTDWKDQKIHSVDISGKGYTEFFPGAGGRGWLFYLTISTSKNILGKLYGILSLPVKCHFHTAPSECVQKGRCSHWCLPGAHVGEFTCVCPDNVKVLEGC</sequence>
<dbReference type="PROSITE" id="PS51120">
    <property type="entry name" value="LDLRB"/>
    <property type="match status" value="3"/>
</dbReference>
<dbReference type="Gene3D" id="2.120.10.30">
    <property type="entry name" value="TolB, C-terminal domain"/>
    <property type="match status" value="1"/>
</dbReference>
<feature type="region of interest" description="Disordered" evidence="12">
    <location>
        <begin position="719"/>
        <end position="740"/>
    </location>
</feature>
<dbReference type="PROSITE" id="PS50026">
    <property type="entry name" value="EGF_3"/>
    <property type="match status" value="2"/>
</dbReference>
<evidence type="ECO:0000259" key="16">
    <source>
        <dbReference type="PROSITE" id="PS51220"/>
    </source>
</evidence>
<dbReference type="Pfam" id="PF06119">
    <property type="entry name" value="NIDO"/>
    <property type="match status" value="1"/>
</dbReference>
<dbReference type="SMART" id="SM00539">
    <property type="entry name" value="NIDO"/>
    <property type="match status" value="1"/>
</dbReference>
<evidence type="ECO:0000259" key="14">
    <source>
        <dbReference type="PROSITE" id="PS50026"/>
    </source>
</evidence>
<feature type="compositionally biased region" description="Polar residues" evidence="12">
    <location>
        <begin position="816"/>
        <end position="825"/>
    </location>
</feature>
<dbReference type="PROSITE" id="PS51220">
    <property type="entry name" value="NIDO"/>
    <property type="match status" value="1"/>
</dbReference>
<evidence type="ECO:0000256" key="11">
    <source>
        <dbReference type="PROSITE-ProRule" id="PRU00461"/>
    </source>
</evidence>
<dbReference type="Proteomes" id="UP000095281">
    <property type="component" value="Unplaced"/>
</dbReference>
<feature type="repeat" description="LDL-receptor class B" evidence="11">
    <location>
        <begin position="1151"/>
        <end position="1195"/>
    </location>
</feature>
<keyword evidence="7" id="KW-0106">Calcium</keyword>
<dbReference type="SMART" id="SM00682">
    <property type="entry name" value="G2F"/>
    <property type="match status" value="1"/>
</dbReference>
<evidence type="ECO:0000256" key="4">
    <source>
        <dbReference type="ARBA" id="ARBA00022536"/>
    </source>
</evidence>
<dbReference type="InterPro" id="IPR000033">
    <property type="entry name" value="LDLR_classB_rpt"/>
</dbReference>
<accession>A0A1I8B420</accession>
<evidence type="ECO:0000256" key="2">
    <source>
        <dbReference type="ARBA" id="ARBA00022525"/>
    </source>
</evidence>
<dbReference type="PROSITE" id="PS50993">
    <property type="entry name" value="NIDOGEN_G2"/>
    <property type="match status" value="1"/>
</dbReference>
<dbReference type="GO" id="GO:0005886">
    <property type="term" value="C:plasma membrane"/>
    <property type="evidence" value="ECO:0007669"/>
    <property type="project" value="TreeGrafter"/>
</dbReference>
<feature type="domain" description="NIDO" evidence="16">
    <location>
        <begin position="96"/>
        <end position="235"/>
    </location>
</feature>
<dbReference type="InterPro" id="IPR011042">
    <property type="entry name" value="6-blade_b-propeller_TolB-like"/>
</dbReference>
<evidence type="ECO:0000256" key="13">
    <source>
        <dbReference type="SAM" id="Phobius"/>
    </source>
</evidence>
<proteinExistence type="predicted"/>
<keyword evidence="5" id="KW-0732">Signal</keyword>
<evidence type="ECO:0000256" key="1">
    <source>
        <dbReference type="ARBA" id="ARBA00004498"/>
    </source>
</evidence>
<feature type="domain" description="EGF-like" evidence="14">
    <location>
        <begin position="969"/>
        <end position="1011"/>
    </location>
</feature>
<feature type="region of interest" description="Disordered" evidence="12">
    <location>
        <begin position="800"/>
        <end position="830"/>
    </location>
</feature>
<keyword evidence="13" id="KW-0472">Membrane</keyword>
<dbReference type="GO" id="GO:0060070">
    <property type="term" value="P:canonical Wnt signaling pathway"/>
    <property type="evidence" value="ECO:0007669"/>
    <property type="project" value="TreeGrafter"/>
</dbReference>
<evidence type="ECO:0000313" key="17">
    <source>
        <dbReference type="Proteomes" id="UP000095281"/>
    </source>
</evidence>